<organism evidence="11 12">
    <name type="scientific">Hydra vulgaris</name>
    <name type="common">Hydra</name>
    <name type="synonym">Hydra attenuata</name>
    <dbReference type="NCBI Taxonomy" id="6087"/>
    <lineage>
        <taxon>Eukaryota</taxon>
        <taxon>Metazoa</taxon>
        <taxon>Cnidaria</taxon>
        <taxon>Hydrozoa</taxon>
        <taxon>Hydroidolina</taxon>
        <taxon>Anthoathecata</taxon>
        <taxon>Aplanulata</taxon>
        <taxon>Hydridae</taxon>
        <taxon>Hydra</taxon>
    </lineage>
</organism>
<dbReference type="RefSeq" id="XP_065659835.1">
    <property type="nucleotide sequence ID" value="XM_065803763.1"/>
</dbReference>
<feature type="transmembrane region" description="Helical" evidence="9">
    <location>
        <begin position="64"/>
        <end position="87"/>
    </location>
</feature>
<gene>
    <name evidence="12" type="primary">LOC105844006</name>
</gene>
<protein>
    <submittedName>
        <fullName evidence="12">Melanin-concentrating hormone receptor 1</fullName>
    </submittedName>
</protein>
<evidence type="ECO:0000256" key="1">
    <source>
        <dbReference type="ARBA" id="ARBA00004141"/>
    </source>
</evidence>
<dbReference type="PRINTS" id="PR00237">
    <property type="entry name" value="GPCRRHODOPSN"/>
</dbReference>
<dbReference type="GeneID" id="105844006"/>
<feature type="transmembrane region" description="Helical" evidence="9">
    <location>
        <begin position="242"/>
        <end position="259"/>
    </location>
</feature>
<evidence type="ECO:0000256" key="7">
    <source>
        <dbReference type="ARBA" id="ARBA00023224"/>
    </source>
</evidence>
<dbReference type="CDD" id="cd00637">
    <property type="entry name" value="7tm_classA_rhodopsin-like"/>
    <property type="match status" value="1"/>
</dbReference>
<keyword evidence="2 8" id="KW-0812">Transmembrane</keyword>
<evidence type="ECO:0000256" key="5">
    <source>
        <dbReference type="ARBA" id="ARBA00023136"/>
    </source>
</evidence>
<keyword evidence="4 8" id="KW-0297">G-protein coupled receptor</keyword>
<keyword evidence="3 9" id="KW-1133">Transmembrane helix</keyword>
<dbReference type="Proteomes" id="UP001652625">
    <property type="component" value="Chromosome 08"/>
</dbReference>
<evidence type="ECO:0000256" key="9">
    <source>
        <dbReference type="SAM" id="Phobius"/>
    </source>
</evidence>
<dbReference type="PROSITE" id="PS00237">
    <property type="entry name" value="G_PROTEIN_RECEP_F1_1"/>
    <property type="match status" value="1"/>
</dbReference>
<feature type="transmembrane region" description="Helical" evidence="9">
    <location>
        <begin position="28"/>
        <end position="52"/>
    </location>
</feature>
<comment type="similarity">
    <text evidence="8">Belongs to the G-protein coupled receptor 1 family.</text>
</comment>
<comment type="subcellular location">
    <subcellularLocation>
        <location evidence="1">Membrane</location>
        <topology evidence="1">Multi-pass membrane protein</topology>
    </subcellularLocation>
</comment>
<dbReference type="PANTHER" id="PTHR45695">
    <property type="entry name" value="LEUCOKININ RECEPTOR-RELATED"/>
    <property type="match status" value="1"/>
</dbReference>
<proteinExistence type="inferred from homology"/>
<evidence type="ECO:0000256" key="8">
    <source>
        <dbReference type="RuleBase" id="RU000688"/>
    </source>
</evidence>
<feature type="transmembrane region" description="Helical" evidence="9">
    <location>
        <begin position="147"/>
        <end position="165"/>
    </location>
</feature>
<reference evidence="12" key="1">
    <citation type="submission" date="2025-08" db="UniProtKB">
        <authorList>
            <consortium name="RefSeq"/>
        </authorList>
    </citation>
    <scope>IDENTIFICATION</scope>
</reference>
<keyword evidence="11" id="KW-1185">Reference proteome</keyword>
<evidence type="ECO:0000313" key="12">
    <source>
        <dbReference type="RefSeq" id="XP_065659835.1"/>
    </source>
</evidence>
<dbReference type="InterPro" id="IPR017452">
    <property type="entry name" value="GPCR_Rhodpsn_7TM"/>
</dbReference>
<dbReference type="PANTHER" id="PTHR45695:SF9">
    <property type="entry name" value="LEUCOKININ RECEPTOR"/>
    <property type="match status" value="1"/>
</dbReference>
<accession>A0ABM4CDU0</accession>
<feature type="transmembrane region" description="Helical" evidence="9">
    <location>
        <begin position="196"/>
        <end position="218"/>
    </location>
</feature>
<evidence type="ECO:0000256" key="3">
    <source>
        <dbReference type="ARBA" id="ARBA00022989"/>
    </source>
</evidence>
<dbReference type="SUPFAM" id="SSF81321">
    <property type="entry name" value="Family A G protein-coupled receptor-like"/>
    <property type="match status" value="1"/>
</dbReference>
<keyword evidence="6 8" id="KW-0675">Receptor</keyword>
<evidence type="ECO:0000259" key="10">
    <source>
        <dbReference type="PROSITE" id="PS50262"/>
    </source>
</evidence>
<dbReference type="Gene3D" id="1.20.1070.10">
    <property type="entry name" value="Rhodopsin 7-helix transmembrane proteins"/>
    <property type="match status" value="1"/>
</dbReference>
<keyword evidence="7 8" id="KW-0807">Transducer</keyword>
<evidence type="ECO:0000256" key="4">
    <source>
        <dbReference type="ARBA" id="ARBA00023040"/>
    </source>
</evidence>
<sequence length="374" mass="43803">MNNTTINIIISKVFETWKKTKPTKQSEWFLVFSFGLVCFFGVVGNAFVVYVFGFKRKYKLKFDWLILCLGIVDFFSSLLNPPLFIYLTFNKYQYWHFGELGCKIIPALGPIMSSISSGILLIIAIDRYLAIVSNLKGSSIQCGTIKVALMIDILLSICVYLHYIIGLKFERNKYNDGFYCKVPDVRYYNFSIPNCILIIFRFVVFVVVFTFTNVEIYLKLRRCREQSFCKNLRLRHSKNSKSAVYVLTTMGVVFILLVFPKEIFHLVYSLSWMGSGNGIRHTPIIVEINAWLKVLHTANSCANVFIYSQMHKVYRKQMIKLFKKNILKTDFFKLEKNLRKLSTHLQNKTFFQSLNSVTKKVERRRKYFLNKINK</sequence>
<dbReference type="PROSITE" id="PS50262">
    <property type="entry name" value="G_PROTEIN_RECEP_F1_2"/>
    <property type="match status" value="1"/>
</dbReference>
<name>A0ABM4CDU0_HYDVU</name>
<evidence type="ECO:0000256" key="6">
    <source>
        <dbReference type="ARBA" id="ARBA00023170"/>
    </source>
</evidence>
<feature type="domain" description="G-protein coupled receptors family 1 profile" evidence="10">
    <location>
        <begin position="44"/>
        <end position="307"/>
    </location>
</feature>
<evidence type="ECO:0000256" key="2">
    <source>
        <dbReference type="ARBA" id="ARBA00022692"/>
    </source>
</evidence>
<keyword evidence="5 9" id="KW-0472">Membrane</keyword>
<dbReference type="Pfam" id="PF00001">
    <property type="entry name" value="7tm_1"/>
    <property type="match status" value="1"/>
</dbReference>
<dbReference type="InterPro" id="IPR000276">
    <property type="entry name" value="GPCR_Rhodpsn"/>
</dbReference>
<feature type="transmembrane region" description="Helical" evidence="9">
    <location>
        <begin position="107"/>
        <end position="126"/>
    </location>
</feature>
<evidence type="ECO:0000313" key="11">
    <source>
        <dbReference type="Proteomes" id="UP001652625"/>
    </source>
</evidence>